<name>A0A6A6KA71_HEVBR</name>
<gene>
    <name evidence="1" type="ORF">GH714_042327</name>
</gene>
<dbReference type="EMBL" id="JAAGAX010000018">
    <property type="protein sequence ID" value="KAF2285285.1"/>
    <property type="molecule type" value="Genomic_DNA"/>
</dbReference>
<accession>A0A6A6KA71</accession>
<keyword evidence="2" id="KW-1185">Reference proteome</keyword>
<dbReference type="AlphaFoldDB" id="A0A6A6KA71"/>
<comment type="caution">
    <text evidence="1">The sequence shown here is derived from an EMBL/GenBank/DDBJ whole genome shotgun (WGS) entry which is preliminary data.</text>
</comment>
<proteinExistence type="predicted"/>
<dbReference type="Proteomes" id="UP000467840">
    <property type="component" value="Chromosome 12"/>
</dbReference>
<reference evidence="1 2" key="1">
    <citation type="journal article" date="2020" name="Mol. Plant">
        <title>The Chromosome-Based Rubber Tree Genome Provides New Insights into Spurge Genome Evolution and Rubber Biosynthesis.</title>
        <authorList>
            <person name="Liu J."/>
            <person name="Shi C."/>
            <person name="Shi C.C."/>
            <person name="Li W."/>
            <person name="Zhang Q.J."/>
            <person name="Zhang Y."/>
            <person name="Li K."/>
            <person name="Lu H.F."/>
            <person name="Shi C."/>
            <person name="Zhu S.T."/>
            <person name="Xiao Z.Y."/>
            <person name="Nan H."/>
            <person name="Yue Y."/>
            <person name="Zhu X.G."/>
            <person name="Wu Y."/>
            <person name="Hong X.N."/>
            <person name="Fan G.Y."/>
            <person name="Tong Y."/>
            <person name="Zhang D."/>
            <person name="Mao C.L."/>
            <person name="Liu Y.L."/>
            <person name="Hao S.J."/>
            <person name="Liu W.Q."/>
            <person name="Lv M.Q."/>
            <person name="Zhang H.B."/>
            <person name="Liu Y."/>
            <person name="Hu-Tang G.R."/>
            <person name="Wang J.P."/>
            <person name="Wang J.H."/>
            <person name="Sun Y.H."/>
            <person name="Ni S.B."/>
            <person name="Chen W.B."/>
            <person name="Zhang X.C."/>
            <person name="Jiao Y.N."/>
            <person name="Eichler E.E."/>
            <person name="Li G.H."/>
            <person name="Liu X."/>
            <person name="Gao L.Z."/>
        </authorList>
    </citation>
    <scope>NUCLEOTIDE SEQUENCE [LARGE SCALE GENOMIC DNA]</scope>
    <source>
        <strain evidence="2">cv. GT1</strain>
        <tissue evidence="1">Leaf</tissue>
    </source>
</reference>
<evidence type="ECO:0000313" key="1">
    <source>
        <dbReference type="EMBL" id="KAF2285285.1"/>
    </source>
</evidence>
<organism evidence="1 2">
    <name type="scientific">Hevea brasiliensis</name>
    <name type="common">Para rubber tree</name>
    <name type="synonym">Siphonia brasiliensis</name>
    <dbReference type="NCBI Taxonomy" id="3981"/>
    <lineage>
        <taxon>Eukaryota</taxon>
        <taxon>Viridiplantae</taxon>
        <taxon>Streptophyta</taxon>
        <taxon>Embryophyta</taxon>
        <taxon>Tracheophyta</taxon>
        <taxon>Spermatophyta</taxon>
        <taxon>Magnoliopsida</taxon>
        <taxon>eudicotyledons</taxon>
        <taxon>Gunneridae</taxon>
        <taxon>Pentapetalae</taxon>
        <taxon>rosids</taxon>
        <taxon>fabids</taxon>
        <taxon>Malpighiales</taxon>
        <taxon>Euphorbiaceae</taxon>
        <taxon>Crotonoideae</taxon>
        <taxon>Micrandreae</taxon>
        <taxon>Hevea</taxon>
    </lineage>
</organism>
<evidence type="ECO:0000313" key="2">
    <source>
        <dbReference type="Proteomes" id="UP000467840"/>
    </source>
</evidence>
<sequence length="100" mass="11485">MDRSTLLGFWMRGQDNGRWIWLRNVGIAMKCMPCNLRSDTDFSIATVMEELDRARKRADETVARGRCESFVKGGVDKEESNEVPSIFVCPILQDVMKTHM</sequence>
<protein>
    <submittedName>
        <fullName evidence="1">Uncharacterized protein</fullName>
    </submittedName>
</protein>